<evidence type="ECO:0008006" key="3">
    <source>
        <dbReference type="Google" id="ProtNLM"/>
    </source>
</evidence>
<dbReference type="EMBL" id="CP015772">
    <property type="protein sequence ID" value="ANH81196.1"/>
    <property type="molecule type" value="Genomic_DNA"/>
</dbReference>
<name>A0A1A9I0P7_9BACT</name>
<dbReference type="KEGG" id="nia:A8C56_09555"/>
<dbReference type="STRING" id="1176587.A8C56_09555"/>
<evidence type="ECO:0000313" key="2">
    <source>
        <dbReference type="Proteomes" id="UP000077667"/>
    </source>
</evidence>
<evidence type="ECO:0000313" key="1">
    <source>
        <dbReference type="EMBL" id="ANH81196.1"/>
    </source>
</evidence>
<sequence>MQQFQFNIQAKGGAGKSMLTYLQALKEQNNDRSYFVDFDSSVKSSLQQLRFLQGKTPSRFATMSLLDSREKLDRQLLFENLYELSQKDYDCFYLDFGAPESDQLPSLFYKDYTIEEFKDVQDELNAQFIFNVVIAGGSAYEPCTHYLQKIVLLNRGFFGVNLYINESSFAGTPGLIKELMAFGAAKENNVSAVKLYGDFDITTAPHRSILQKISEGKGMEAFQFIEKIKMLKELSKI</sequence>
<reference evidence="1 2" key="1">
    <citation type="submission" date="2016-05" db="EMBL/GenBank/DDBJ databases">
        <title>Niabella ginsenosidivorans BS26 whole genome sequencing.</title>
        <authorList>
            <person name="Im W.T."/>
            <person name="Siddiqi M.Z."/>
        </authorList>
    </citation>
    <scope>NUCLEOTIDE SEQUENCE [LARGE SCALE GENOMIC DNA]</scope>
    <source>
        <strain evidence="1 2">BS26</strain>
    </source>
</reference>
<dbReference type="OrthoDB" id="937857at2"/>
<gene>
    <name evidence="1" type="ORF">A8C56_09555</name>
</gene>
<accession>A0A1A9I0P7</accession>
<organism evidence="1 2">
    <name type="scientific">Niabella ginsenosidivorans</name>
    <dbReference type="NCBI Taxonomy" id="1176587"/>
    <lineage>
        <taxon>Bacteria</taxon>
        <taxon>Pseudomonadati</taxon>
        <taxon>Bacteroidota</taxon>
        <taxon>Chitinophagia</taxon>
        <taxon>Chitinophagales</taxon>
        <taxon>Chitinophagaceae</taxon>
        <taxon>Niabella</taxon>
    </lineage>
</organism>
<dbReference type="RefSeq" id="WP_067755034.1">
    <property type="nucleotide sequence ID" value="NZ_CP015772.1"/>
</dbReference>
<dbReference type="AlphaFoldDB" id="A0A1A9I0P7"/>
<dbReference type="Proteomes" id="UP000077667">
    <property type="component" value="Chromosome"/>
</dbReference>
<keyword evidence="2" id="KW-1185">Reference proteome</keyword>
<protein>
    <recommendedName>
        <fullName evidence="3">CobQ/CobB/MinD/ParA nucleotide binding domain-containing protein</fullName>
    </recommendedName>
</protein>
<proteinExistence type="predicted"/>